<proteinExistence type="predicted"/>
<comment type="caution">
    <text evidence="3">The sequence shown here is derived from an EMBL/GenBank/DDBJ whole genome shotgun (WGS) entry which is preliminary data.</text>
</comment>
<name>A0ABR3IGA0_LOXSC</name>
<keyword evidence="2" id="KW-0812">Transmembrane</keyword>
<sequence length="440" mass="51978">MRTASGLSFESVDSGWVTSSQEKHLQYYPQKETQTTRQLIPATWPEILAYYRSYVTATSKTQFIGMQYVDFNRFFWSYITTLFFKSLPHTYVQMFIASYCKDEHFFAPKMVPVTYGTNKHTYTLTNFRLYNIRVILGQDNSSGDIDYNMLAETTTAPPTVHILSSRSKREIRPSRDSSIINVSNAMYYIFKGFLSYRMKRYCDSVVQVHLHLLFACGSCAFFYLWPIYFSTFYLGDIFSIAFFFIHFLMDFFTAVITYQCLIEAIVCEWRWAKRPLVNLYNYMFMQGAATMLEIFTIYIIYPLDRLIDDITFFTGVIPTRLTTLNLRIVPVYYMSFFSLFITNIHTKIKNKSYYNISNYELLFVPDANWGPEYSVRQMRKEYDSRTYVGSQAPKLLSRYMIHKAEAKKYTLNMKYHSTGKKSRDSEAPDKFMYEDEKKNV</sequence>
<dbReference type="Proteomes" id="UP001549920">
    <property type="component" value="Unassembled WGS sequence"/>
</dbReference>
<feature type="transmembrane region" description="Helical" evidence="2">
    <location>
        <begin position="279"/>
        <end position="301"/>
    </location>
</feature>
<feature type="compositionally biased region" description="Basic and acidic residues" evidence="1">
    <location>
        <begin position="421"/>
        <end position="440"/>
    </location>
</feature>
<dbReference type="EMBL" id="JBEUOH010000003">
    <property type="protein sequence ID" value="KAL0895267.1"/>
    <property type="molecule type" value="Genomic_DNA"/>
</dbReference>
<evidence type="ECO:0000256" key="1">
    <source>
        <dbReference type="SAM" id="MobiDB-lite"/>
    </source>
</evidence>
<feature type="transmembrane region" description="Helical" evidence="2">
    <location>
        <begin position="237"/>
        <end position="258"/>
    </location>
</feature>
<dbReference type="SUPFAM" id="SSF161070">
    <property type="entry name" value="SNF-like"/>
    <property type="match status" value="1"/>
</dbReference>
<keyword evidence="2" id="KW-1133">Transmembrane helix</keyword>
<organism evidence="3 4">
    <name type="scientific">Loxostege sticticalis</name>
    <name type="common">Beet webworm moth</name>
    <dbReference type="NCBI Taxonomy" id="481309"/>
    <lineage>
        <taxon>Eukaryota</taxon>
        <taxon>Metazoa</taxon>
        <taxon>Ecdysozoa</taxon>
        <taxon>Arthropoda</taxon>
        <taxon>Hexapoda</taxon>
        <taxon>Insecta</taxon>
        <taxon>Pterygota</taxon>
        <taxon>Neoptera</taxon>
        <taxon>Endopterygota</taxon>
        <taxon>Lepidoptera</taxon>
        <taxon>Glossata</taxon>
        <taxon>Ditrysia</taxon>
        <taxon>Pyraloidea</taxon>
        <taxon>Crambidae</taxon>
        <taxon>Pyraustinae</taxon>
        <taxon>Loxostege</taxon>
    </lineage>
</organism>
<dbReference type="InterPro" id="IPR037272">
    <property type="entry name" value="SNS_sf"/>
</dbReference>
<evidence type="ECO:0000313" key="4">
    <source>
        <dbReference type="Proteomes" id="UP001549920"/>
    </source>
</evidence>
<protein>
    <submittedName>
        <fullName evidence="3">Uncharacterized protein</fullName>
    </submittedName>
</protein>
<evidence type="ECO:0000256" key="2">
    <source>
        <dbReference type="SAM" id="Phobius"/>
    </source>
</evidence>
<feature type="transmembrane region" description="Helical" evidence="2">
    <location>
        <begin position="205"/>
        <end position="225"/>
    </location>
</feature>
<keyword evidence="4" id="KW-1185">Reference proteome</keyword>
<feature type="region of interest" description="Disordered" evidence="1">
    <location>
        <begin position="418"/>
        <end position="440"/>
    </location>
</feature>
<reference evidence="3 4" key="1">
    <citation type="submission" date="2024-06" db="EMBL/GenBank/DDBJ databases">
        <title>A chromosome-level genome assembly of beet webworm, Loxostege sticticalis.</title>
        <authorList>
            <person name="Zhang Y."/>
        </authorList>
    </citation>
    <scope>NUCLEOTIDE SEQUENCE [LARGE SCALE GENOMIC DNA]</scope>
    <source>
        <strain evidence="3">AQ026</strain>
        <tissue evidence="3">Whole body</tissue>
    </source>
</reference>
<keyword evidence="2" id="KW-0472">Membrane</keyword>
<feature type="transmembrane region" description="Helical" evidence="2">
    <location>
        <begin position="321"/>
        <end position="341"/>
    </location>
</feature>
<accession>A0ABR3IGA0</accession>
<evidence type="ECO:0000313" key="3">
    <source>
        <dbReference type="EMBL" id="KAL0895267.1"/>
    </source>
</evidence>
<gene>
    <name evidence="3" type="ORF">ABMA27_011416</name>
</gene>